<keyword evidence="2 5" id="KW-0493">Microtubule</keyword>
<dbReference type="FunFam" id="3.40.50.1440:FF:000049">
    <property type="entry name" value="Tubulin gamma chain"/>
    <property type="match status" value="1"/>
</dbReference>
<reference evidence="8" key="1">
    <citation type="submission" date="2021-05" db="EMBL/GenBank/DDBJ databases">
        <title>The genome of the haptophyte Pavlova lutheri (Diacronema luteri, Pavlovales) - a model for lipid biosynthesis in eukaryotic algae.</title>
        <authorList>
            <person name="Hulatt C.J."/>
            <person name="Posewitz M.C."/>
        </authorList>
    </citation>
    <scope>NUCLEOTIDE SEQUENCE</scope>
    <source>
        <strain evidence="8">NIVA-4/92</strain>
    </source>
</reference>
<dbReference type="SMART" id="SM00865">
    <property type="entry name" value="Tubulin_C"/>
    <property type="match status" value="1"/>
</dbReference>
<feature type="domain" description="Tubulin/FtsZ 2-layer sandwich" evidence="7">
    <location>
        <begin position="289"/>
        <end position="429"/>
    </location>
</feature>
<keyword evidence="3 5" id="KW-0547">Nucleotide-binding</keyword>
<dbReference type="InterPro" id="IPR004057">
    <property type="entry name" value="Epsilon_tubulin"/>
</dbReference>
<evidence type="ECO:0000313" key="8">
    <source>
        <dbReference type="EMBL" id="KAG8458979.1"/>
    </source>
</evidence>
<dbReference type="Proteomes" id="UP000751190">
    <property type="component" value="Unassembled WGS sequence"/>
</dbReference>
<dbReference type="SUPFAM" id="SSF55307">
    <property type="entry name" value="Tubulin C-terminal domain-like"/>
    <property type="match status" value="1"/>
</dbReference>
<organism evidence="8 9">
    <name type="scientific">Diacronema lutheri</name>
    <name type="common">Unicellular marine alga</name>
    <name type="synonym">Monochrysis lutheri</name>
    <dbReference type="NCBI Taxonomy" id="2081491"/>
    <lineage>
        <taxon>Eukaryota</taxon>
        <taxon>Haptista</taxon>
        <taxon>Haptophyta</taxon>
        <taxon>Pavlovophyceae</taxon>
        <taxon>Pavlovales</taxon>
        <taxon>Pavlovaceae</taxon>
        <taxon>Diacronema</taxon>
    </lineage>
</organism>
<dbReference type="OMA" id="KRAHLHH"/>
<dbReference type="InterPro" id="IPR018316">
    <property type="entry name" value="Tubulin/FtsZ_2-layer-sand-dom"/>
</dbReference>
<dbReference type="CDD" id="cd02190">
    <property type="entry name" value="epsilon_tubulin"/>
    <property type="match status" value="1"/>
</dbReference>
<sequence length="490" mass="52209">MPRELITIQVGQCGNQVGVRFWDLALREHAAANPRAVFDEPLSSFFRNVDSRYDDPLELPLGAGATPIRTLKARAVLVDMEEGVISQLERGPLADLFDARQRVTSHAGAGNNWAHGHAVDGPRHADELLEVVRRAAEFCDSLQCFSLVHSLGGGTGSGVGTFLLPLLADHFPGTFRFVTCLLPGADDDVITSPYNTLLALDQLIDHADCVLPADNGALAHICARARGGGRGSAGAAAAGADRTAGADGLSTVANGGQPGAKLRAFDEANNVVGALLSNLTAGMRFEGSVNVDLNEITTNLVPFPRLHFLLAAMAPFSAPRTAPSSASSIDALFTDAFAKESLLLDIRRPSLALSAAKTLAAAALVRGDVAISDVSRNLARLTPALDMAHWNECGFKIGLCRVSPASQPHALLALVNSTAFGAVLDEQRRRFDRLYTRRAHVHHYTQFIELEQMEHARANVVDLIGEYAAVQSAPPPARVELPLDRAIALR</sequence>
<dbReference type="GO" id="GO:0005874">
    <property type="term" value="C:microtubule"/>
    <property type="evidence" value="ECO:0007669"/>
    <property type="project" value="UniProtKB-KW"/>
</dbReference>
<gene>
    <name evidence="8" type="ORF">KFE25_006524</name>
</gene>
<dbReference type="Pfam" id="PF03953">
    <property type="entry name" value="Tubulin_C"/>
    <property type="match status" value="1"/>
</dbReference>
<dbReference type="InterPro" id="IPR000217">
    <property type="entry name" value="Tubulin"/>
</dbReference>
<dbReference type="AlphaFoldDB" id="A0A8J6C333"/>
<evidence type="ECO:0000256" key="4">
    <source>
        <dbReference type="ARBA" id="ARBA00023134"/>
    </source>
</evidence>
<dbReference type="EMBL" id="JAGTXO010000045">
    <property type="protein sequence ID" value="KAG8458979.1"/>
    <property type="molecule type" value="Genomic_DNA"/>
</dbReference>
<keyword evidence="9" id="KW-1185">Reference proteome</keyword>
<evidence type="ECO:0000256" key="1">
    <source>
        <dbReference type="ARBA" id="ARBA00009636"/>
    </source>
</evidence>
<evidence type="ECO:0000259" key="6">
    <source>
        <dbReference type="SMART" id="SM00864"/>
    </source>
</evidence>
<dbReference type="GO" id="GO:0007017">
    <property type="term" value="P:microtubule-based process"/>
    <property type="evidence" value="ECO:0007669"/>
    <property type="project" value="InterPro"/>
</dbReference>
<dbReference type="Pfam" id="PF00091">
    <property type="entry name" value="Tubulin"/>
    <property type="match status" value="1"/>
</dbReference>
<evidence type="ECO:0000259" key="7">
    <source>
        <dbReference type="SMART" id="SM00865"/>
    </source>
</evidence>
<dbReference type="InterPro" id="IPR023123">
    <property type="entry name" value="Tubulin_C"/>
</dbReference>
<dbReference type="InterPro" id="IPR036525">
    <property type="entry name" value="Tubulin/FtsZ_GTPase_sf"/>
</dbReference>
<comment type="similarity">
    <text evidence="1 5">Belongs to the tubulin family.</text>
</comment>
<dbReference type="PRINTS" id="PR01161">
    <property type="entry name" value="TUBULIN"/>
</dbReference>
<accession>A0A8J6C333</accession>
<name>A0A8J6C333_DIALT</name>
<dbReference type="InterPro" id="IPR003008">
    <property type="entry name" value="Tubulin_FtsZ_GTPase"/>
</dbReference>
<dbReference type="Gene3D" id="3.40.50.1440">
    <property type="entry name" value="Tubulin/FtsZ, GTPase domain"/>
    <property type="match status" value="1"/>
</dbReference>
<comment type="caution">
    <text evidence="8">The sequence shown here is derived from an EMBL/GenBank/DDBJ whole genome shotgun (WGS) entry which is preliminary data.</text>
</comment>
<dbReference type="GO" id="GO:0005525">
    <property type="term" value="F:GTP binding"/>
    <property type="evidence" value="ECO:0007669"/>
    <property type="project" value="UniProtKB-UniRule"/>
</dbReference>
<dbReference type="PROSITE" id="PS00227">
    <property type="entry name" value="TUBULIN"/>
    <property type="match status" value="1"/>
</dbReference>
<evidence type="ECO:0000256" key="2">
    <source>
        <dbReference type="ARBA" id="ARBA00022701"/>
    </source>
</evidence>
<evidence type="ECO:0000313" key="9">
    <source>
        <dbReference type="Proteomes" id="UP000751190"/>
    </source>
</evidence>
<dbReference type="SMART" id="SM00864">
    <property type="entry name" value="Tubulin"/>
    <property type="match status" value="1"/>
</dbReference>
<proteinExistence type="inferred from homology"/>
<keyword evidence="4 5" id="KW-0342">GTP-binding</keyword>
<dbReference type="Gene3D" id="1.10.287.600">
    <property type="entry name" value="Helix hairpin bin"/>
    <property type="match status" value="1"/>
</dbReference>
<evidence type="ECO:0000256" key="3">
    <source>
        <dbReference type="ARBA" id="ARBA00022741"/>
    </source>
</evidence>
<dbReference type="InterPro" id="IPR008280">
    <property type="entry name" value="Tub_FtsZ_C"/>
</dbReference>
<feature type="domain" description="Tubulin/FtsZ GTPase" evidence="6">
    <location>
        <begin position="57"/>
        <end position="287"/>
    </location>
</feature>
<dbReference type="OrthoDB" id="1662883at2759"/>
<dbReference type="PANTHER" id="PTHR11588">
    <property type="entry name" value="TUBULIN"/>
    <property type="match status" value="1"/>
</dbReference>
<dbReference type="PRINTS" id="PR01519">
    <property type="entry name" value="EPSLNTUBULIN"/>
</dbReference>
<evidence type="ECO:0000256" key="5">
    <source>
        <dbReference type="RuleBase" id="RU000352"/>
    </source>
</evidence>
<dbReference type="InterPro" id="IPR017975">
    <property type="entry name" value="Tubulin_CS"/>
</dbReference>
<protein>
    <submittedName>
        <fullName evidence="8">Uncharacterized protein</fullName>
    </submittedName>
</protein>
<dbReference type="SUPFAM" id="SSF52490">
    <property type="entry name" value="Tubulin nucleotide-binding domain-like"/>
    <property type="match status" value="1"/>
</dbReference>